<reference evidence="1" key="1">
    <citation type="journal article" date="2023" name="Mol. Biol. Evol.">
        <title>Third-Generation Sequencing Reveals the Adaptive Role of the Epigenome in Three Deep-Sea Polychaetes.</title>
        <authorList>
            <person name="Perez M."/>
            <person name="Aroh O."/>
            <person name="Sun Y."/>
            <person name="Lan Y."/>
            <person name="Juniper S.K."/>
            <person name="Young C.R."/>
            <person name="Angers B."/>
            <person name="Qian P.Y."/>
        </authorList>
    </citation>
    <scope>NUCLEOTIDE SEQUENCE</scope>
    <source>
        <strain evidence="1">R07B-5</strain>
    </source>
</reference>
<evidence type="ECO:0000313" key="2">
    <source>
        <dbReference type="Proteomes" id="UP001209878"/>
    </source>
</evidence>
<dbReference type="AlphaFoldDB" id="A0AAD9UD09"/>
<comment type="caution">
    <text evidence="1">The sequence shown here is derived from an EMBL/GenBank/DDBJ whole genome shotgun (WGS) entry which is preliminary data.</text>
</comment>
<evidence type="ECO:0000313" key="1">
    <source>
        <dbReference type="EMBL" id="KAK2184967.1"/>
    </source>
</evidence>
<gene>
    <name evidence="1" type="ORF">NP493_242g03075</name>
</gene>
<sequence length="95" mass="10871">MTTPTSSASSAMMSHVHRNTSTCFGVSRSVRWLSLVSWTTLTDDDAQPMISRLDLTKCHRTLFTETRQLSLFCWVLFSQMYNKMCHVSPKVFGDM</sequence>
<organism evidence="1 2">
    <name type="scientific">Ridgeia piscesae</name>
    <name type="common">Tubeworm</name>
    <dbReference type="NCBI Taxonomy" id="27915"/>
    <lineage>
        <taxon>Eukaryota</taxon>
        <taxon>Metazoa</taxon>
        <taxon>Spiralia</taxon>
        <taxon>Lophotrochozoa</taxon>
        <taxon>Annelida</taxon>
        <taxon>Polychaeta</taxon>
        <taxon>Sedentaria</taxon>
        <taxon>Canalipalpata</taxon>
        <taxon>Sabellida</taxon>
        <taxon>Siboglinidae</taxon>
        <taxon>Ridgeia</taxon>
    </lineage>
</organism>
<dbReference type="Proteomes" id="UP001209878">
    <property type="component" value="Unassembled WGS sequence"/>
</dbReference>
<keyword evidence="2" id="KW-1185">Reference proteome</keyword>
<accession>A0AAD9UD09</accession>
<proteinExistence type="predicted"/>
<dbReference type="EMBL" id="JAODUO010000248">
    <property type="protein sequence ID" value="KAK2184967.1"/>
    <property type="molecule type" value="Genomic_DNA"/>
</dbReference>
<protein>
    <submittedName>
        <fullName evidence="1">Uncharacterized protein</fullName>
    </submittedName>
</protein>
<name>A0AAD9UD09_RIDPI</name>